<dbReference type="InterPro" id="IPR058982">
    <property type="entry name" value="Beta-barrel_AprE"/>
</dbReference>
<dbReference type="PROSITE" id="PS50990">
    <property type="entry name" value="PEPTIDASE_C39"/>
    <property type="match status" value="1"/>
</dbReference>
<evidence type="ECO:0000256" key="2">
    <source>
        <dbReference type="ARBA" id="ARBA00022692"/>
    </source>
</evidence>
<dbReference type="PANTHER" id="PTHR30386">
    <property type="entry name" value="MEMBRANE FUSION SUBUNIT OF EMRAB-TOLC MULTIDRUG EFFLUX PUMP"/>
    <property type="match status" value="1"/>
</dbReference>
<name>A0ABV8PZS8_9BACT</name>
<keyword evidence="3" id="KW-1133">Transmembrane helix</keyword>
<keyword evidence="4" id="KW-0472">Membrane</keyword>
<comment type="caution">
    <text evidence="6">The sequence shown here is derived from an EMBL/GenBank/DDBJ whole genome shotgun (WGS) entry which is preliminary data.</text>
</comment>
<dbReference type="PRINTS" id="PR01490">
    <property type="entry name" value="RTXTOXIND"/>
</dbReference>
<protein>
    <submittedName>
        <fullName evidence="6">Cysteine peptidase family C39 domain-containing protein</fullName>
    </submittedName>
</protein>
<dbReference type="Gene3D" id="2.40.30.170">
    <property type="match status" value="1"/>
</dbReference>
<sequence length="264" mass="29786">MFQLYRQLNAMDCGPTCLRMVAKFYGKHYRTDGIRNTAGFGKDGVSLLGIAEAAEQIGFRTRGVQLTYYQLPQIEAGLLNNETQMHEKQKEINELSHSISQQQLIFKQAIQNLRSQIEDWKKRFLIQAPIAGKVQFSLPIQENQFLKSGRSLGFVNPDSSAFYAETMLPQNNFGKIAVGQQVQLRLSAYPFNEFGFVRGRLQYISTTATDSGFLAKISLPEGLLTSQRKVLNYNSGLKAEALIITKDRNLLESFYANIIKGVNQ</sequence>
<organism evidence="6 7">
    <name type="scientific">Parasediminibacterium paludis</name>
    <dbReference type="NCBI Taxonomy" id="908966"/>
    <lineage>
        <taxon>Bacteria</taxon>
        <taxon>Pseudomonadati</taxon>
        <taxon>Bacteroidota</taxon>
        <taxon>Chitinophagia</taxon>
        <taxon>Chitinophagales</taxon>
        <taxon>Chitinophagaceae</taxon>
        <taxon>Parasediminibacterium</taxon>
    </lineage>
</organism>
<dbReference type="RefSeq" id="WP_379014701.1">
    <property type="nucleotide sequence ID" value="NZ_JBHSDC010000027.1"/>
</dbReference>
<proteinExistence type="predicted"/>
<dbReference type="InterPro" id="IPR050739">
    <property type="entry name" value="MFP"/>
</dbReference>
<dbReference type="EMBL" id="JBHSDC010000027">
    <property type="protein sequence ID" value="MFC4232730.1"/>
    <property type="molecule type" value="Genomic_DNA"/>
</dbReference>
<evidence type="ECO:0000313" key="7">
    <source>
        <dbReference type="Proteomes" id="UP001595906"/>
    </source>
</evidence>
<keyword evidence="7" id="KW-1185">Reference proteome</keyword>
<gene>
    <name evidence="6" type="ORF">ACFOW1_12575</name>
</gene>
<dbReference type="Pfam" id="PF26002">
    <property type="entry name" value="Beta-barrel_AprE"/>
    <property type="match status" value="1"/>
</dbReference>
<accession>A0ABV8PZS8</accession>
<evidence type="ECO:0000256" key="4">
    <source>
        <dbReference type="ARBA" id="ARBA00023136"/>
    </source>
</evidence>
<evidence type="ECO:0000259" key="5">
    <source>
        <dbReference type="PROSITE" id="PS50990"/>
    </source>
</evidence>
<dbReference type="PANTHER" id="PTHR30386:SF26">
    <property type="entry name" value="TRANSPORT PROTEIN COMB"/>
    <property type="match status" value="1"/>
</dbReference>
<dbReference type="Gene3D" id="3.90.70.10">
    <property type="entry name" value="Cysteine proteinases"/>
    <property type="match status" value="1"/>
</dbReference>
<evidence type="ECO:0000256" key="1">
    <source>
        <dbReference type="ARBA" id="ARBA00004167"/>
    </source>
</evidence>
<dbReference type="InterPro" id="IPR005074">
    <property type="entry name" value="Peptidase_C39"/>
</dbReference>
<keyword evidence="2" id="KW-0812">Transmembrane</keyword>
<evidence type="ECO:0000256" key="3">
    <source>
        <dbReference type="ARBA" id="ARBA00022989"/>
    </source>
</evidence>
<feature type="domain" description="Peptidase C39" evidence="5">
    <location>
        <begin position="7"/>
        <end position="131"/>
    </location>
</feature>
<evidence type="ECO:0000313" key="6">
    <source>
        <dbReference type="EMBL" id="MFC4232730.1"/>
    </source>
</evidence>
<comment type="subcellular location">
    <subcellularLocation>
        <location evidence="1">Membrane</location>
        <topology evidence="1">Single-pass membrane protein</topology>
    </subcellularLocation>
</comment>
<reference evidence="7" key="1">
    <citation type="journal article" date="2019" name="Int. J. Syst. Evol. Microbiol.">
        <title>The Global Catalogue of Microorganisms (GCM) 10K type strain sequencing project: providing services to taxonomists for standard genome sequencing and annotation.</title>
        <authorList>
            <consortium name="The Broad Institute Genomics Platform"/>
            <consortium name="The Broad Institute Genome Sequencing Center for Infectious Disease"/>
            <person name="Wu L."/>
            <person name="Ma J."/>
        </authorList>
    </citation>
    <scope>NUCLEOTIDE SEQUENCE [LARGE SCALE GENOMIC DNA]</scope>
    <source>
        <strain evidence="7">CECT 8010</strain>
    </source>
</reference>
<dbReference type="Pfam" id="PF03412">
    <property type="entry name" value="Peptidase_C39"/>
    <property type="match status" value="1"/>
</dbReference>
<dbReference type="Proteomes" id="UP001595906">
    <property type="component" value="Unassembled WGS sequence"/>
</dbReference>